<keyword evidence="2" id="KW-1185">Reference proteome</keyword>
<accession>A0ACC2MUB4</accession>
<proteinExistence type="predicted"/>
<gene>
    <name evidence="1" type="ORF">MRB53_002430</name>
</gene>
<organism evidence="1 2">
    <name type="scientific">Persea americana</name>
    <name type="common">Avocado</name>
    <dbReference type="NCBI Taxonomy" id="3435"/>
    <lineage>
        <taxon>Eukaryota</taxon>
        <taxon>Viridiplantae</taxon>
        <taxon>Streptophyta</taxon>
        <taxon>Embryophyta</taxon>
        <taxon>Tracheophyta</taxon>
        <taxon>Spermatophyta</taxon>
        <taxon>Magnoliopsida</taxon>
        <taxon>Magnoliidae</taxon>
        <taxon>Laurales</taxon>
        <taxon>Lauraceae</taxon>
        <taxon>Persea</taxon>
    </lineage>
</organism>
<dbReference type="EMBL" id="CM056809">
    <property type="protein sequence ID" value="KAJ8649407.1"/>
    <property type="molecule type" value="Genomic_DNA"/>
</dbReference>
<evidence type="ECO:0000313" key="1">
    <source>
        <dbReference type="EMBL" id="KAJ8649407.1"/>
    </source>
</evidence>
<sequence length="270" mass="30399">MWENRLKYHFWLTTVEEARQQLDQQGIDQFEWQPYLQFTEELIEHVSEADVCLFTACTEMIFYSIVELHNADRMDIFLKHIVATVDSVDEKYDSWFLYKIMQTIQYQCVKFSAACSAGFENLNLEECINSRSYEDFNKENQEEGMGQVPLDVHTPLPSPFADPSHAPHPPPSVTPSTRAQTSSYVVPSPTPQPPPFVPSSSTPDPSPYVTPIPATQPPPFVPLSSTPERGPSSTPERGPYVIRSPKPQAVPFVILSPTPRPPPIVIPSPT</sequence>
<name>A0ACC2MUB4_PERAE</name>
<protein>
    <submittedName>
        <fullName evidence="1">Uncharacterized protein</fullName>
    </submittedName>
</protein>
<dbReference type="Proteomes" id="UP001234297">
    <property type="component" value="Chromosome 1"/>
</dbReference>
<reference evidence="1 2" key="1">
    <citation type="journal article" date="2022" name="Hortic Res">
        <title>A haplotype resolved chromosomal level avocado genome allows analysis of novel avocado genes.</title>
        <authorList>
            <person name="Nath O."/>
            <person name="Fletcher S.J."/>
            <person name="Hayward A."/>
            <person name="Shaw L.M."/>
            <person name="Masouleh A.K."/>
            <person name="Furtado A."/>
            <person name="Henry R.J."/>
            <person name="Mitter N."/>
        </authorList>
    </citation>
    <scope>NUCLEOTIDE SEQUENCE [LARGE SCALE GENOMIC DNA]</scope>
    <source>
        <strain evidence="2">cv. Hass</strain>
    </source>
</reference>
<evidence type="ECO:0000313" key="2">
    <source>
        <dbReference type="Proteomes" id="UP001234297"/>
    </source>
</evidence>
<comment type="caution">
    <text evidence="1">The sequence shown here is derived from an EMBL/GenBank/DDBJ whole genome shotgun (WGS) entry which is preliminary data.</text>
</comment>